<organism evidence="1">
    <name type="scientific">gut metagenome</name>
    <dbReference type="NCBI Taxonomy" id="749906"/>
    <lineage>
        <taxon>unclassified sequences</taxon>
        <taxon>metagenomes</taxon>
        <taxon>organismal metagenomes</taxon>
    </lineage>
</organism>
<protein>
    <submittedName>
        <fullName evidence="1">Uncharacterized protein</fullName>
    </submittedName>
</protein>
<accession>J9G230</accession>
<sequence>MSFPDRSQLSFLQSSTVDAKPSFSLIKSVSAVLLSVQINQMG</sequence>
<evidence type="ECO:0000313" key="1">
    <source>
        <dbReference type="EMBL" id="EJW95872.1"/>
    </source>
</evidence>
<comment type="caution">
    <text evidence="1">The sequence shown here is derived from an EMBL/GenBank/DDBJ whole genome shotgun (WGS) entry which is preliminary data.</text>
</comment>
<dbReference type="AlphaFoldDB" id="J9G230"/>
<name>J9G230_9ZZZZ</name>
<proteinExistence type="predicted"/>
<dbReference type="EMBL" id="AMCI01005580">
    <property type="protein sequence ID" value="EJW95872.1"/>
    <property type="molecule type" value="Genomic_DNA"/>
</dbReference>
<gene>
    <name evidence="1" type="ORF">EVA_16023</name>
</gene>
<reference evidence="1" key="1">
    <citation type="journal article" date="2012" name="PLoS ONE">
        <title>Gene sets for utilization of primary and secondary nutrition supplies in the distal gut of endangered iberian lynx.</title>
        <authorList>
            <person name="Alcaide M."/>
            <person name="Messina E."/>
            <person name="Richter M."/>
            <person name="Bargiela R."/>
            <person name="Peplies J."/>
            <person name="Huws S.A."/>
            <person name="Newbold C.J."/>
            <person name="Golyshin P.N."/>
            <person name="Simon M.A."/>
            <person name="Lopez G."/>
            <person name="Yakimov M.M."/>
            <person name="Ferrer M."/>
        </authorList>
    </citation>
    <scope>NUCLEOTIDE SEQUENCE</scope>
</reference>